<gene>
    <name evidence="5" type="ORF">GZ78_24945</name>
</gene>
<keyword evidence="2" id="KW-0238">DNA-binding</keyword>
<dbReference type="Pfam" id="PF01965">
    <property type="entry name" value="DJ-1_PfpI"/>
    <property type="match status" value="1"/>
</dbReference>
<dbReference type="PROSITE" id="PS01124">
    <property type="entry name" value="HTH_ARAC_FAMILY_2"/>
    <property type="match status" value="1"/>
</dbReference>
<dbReference type="Gene3D" id="3.40.50.880">
    <property type="match status" value="1"/>
</dbReference>
<dbReference type="GO" id="GO:0003700">
    <property type="term" value="F:DNA-binding transcription factor activity"/>
    <property type="evidence" value="ECO:0007669"/>
    <property type="project" value="InterPro"/>
</dbReference>
<keyword evidence="6" id="KW-1185">Reference proteome</keyword>
<dbReference type="SUPFAM" id="SSF52317">
    <property type="entry name" value="Class I glutamine amidotransferase-like"/>
    <property type="match status" value="1"/>
</dbReference>
<sequence length="331" mass="37432">MTKAVHPQKGRVSVLILTYPHAQQSAIFGLMDLLNAANDFYQRDRGKGSPECVFSVVTRDVDTVSFEQEDSCTACTDSVVIIPPCLGHTPKEFASWPHLLSPWHQKGTLICSICAGALYLAQTGLLDDRPATTHWSLEEEFLKRHPEVKLNIDKLLIDDGDIITAGGLMAWVDLGLRLVERFMGSATMLTTARFFLVDPGGREQRYYSSFSPSFGHGDAAILKAQHWLHKHFNEPLTVPMMANEACLEGRTFIRRFQAATRLTPSKYLQQLRVSKARELMELSRMNIEEIAWQVGYEDASAFRRVFQAITGLTPRDYRKRFSPLNRIDEVL</sequence>
<comment type="caution">
    <text evidence="5">The sequence shown here is derived from an EMBL/GenBank/DDBJ whole genome shotgun (WGS) entry which is preliminary data.</text>
</comment>
<evidence type="ECO:0000313" key="6">
    <source>
        <dbReference type="Proteomes" id="UP000028073"/>
    </source>
</evidence>
<dbReference type="InterPro" id="IPR002818">
    <property type="entry name" value="DJ-1/PfpI"/>
</dbReference>
<dbReference type="SMART" id="SM00342">
    <property type="entry name" value="HTH_ARAC"/>
    <property type="match status" value="1"/>
</dbReference>
<dbReference type="STRING" id="1137799.GZ78_24945"/>
<dbReference type="InterPro" id="IPR018060">
    <property type="entry name" value="HTH_AraC"/>
</dbReference>
<evidence type="ECO:0000256" key="2">
    <source>
        <dbReference type="ARBA" id="ARBA00023125"/>
    </source>
</evidence>
<evidence type="ECO:0000259" key="4">
    <source>
        <dbReference type="PROSITE" id="PS01124"/>
    </source>
</evidence>
<name>A0A081N9I5_9GAMM</name>
<dbReference type="OrthoDB" id="9803764at2"/>
<dbReference type="Gene3D" id="1.10.10.60">
    <property type="entry name" value="Homeodomain-like"/>
    <property type="match status" value="2"/>
</dbReference>
<dbReference type="EMBL" id="JOKH01000007">
    <property type="protein sequence ID" value="KEQ15108.1"/>
    <property type="molecule type" value="Genomic_DNA"/>
</dbReference>
<evidence type="ECO:0000256" key="1">
    <source>
        <dbReference type="ARBA" id="ARBA00023015"/>
    </source>
</evidence>
<dbReference type="InterPro" id="IPR009057">
    <property type="entry name" value="Homeodomain-like_sf"/>
</dbReference>
<dbReference type="InterPro" id="IPR020449">
    <property type="entry name" value="Tscrpt_reg_AraC-type_HTH"/>
</dbReference>
<dbReference type="GO" id="GO:0043565">
    <property type="term" value="F:sequence-specific DNA binding"/>
    <property type="evidence" value="ECO:0007669"/>
    <property type="project" value="InterPro"/>
</dbReference>
<organism evidence="5 6">
    <name type="scientific">Endozoicomonas numazuensis</name>
    <dbReference type="NCBI Taxonomy" id="1137799"/>
    <lineage>
        <taxon>Bacteria</taxon>
        <taxon>Pseudomonadati</taxon>
        <taxon>Pseudomonadota</taxon>
        <taxon>Gammaproteobacteria</taxon>
        <taxon>Oceanospirillales</taxon>
        <taxon>Endozoicomonadaceae</taxon>
        <taxon>Endozoicomonas</taxon>
    </lineage>
</organism>
<dbReference type="SUPFAM" id="SSF46689">
    <property type="entry name" value="Homeodomain-like"/>
    <property type="match status" value="2"/>
</dbReference>
<accession>A0A081N9I5</accession>
<dbReference type="Proteomes" id="UP000028073">
    <property type="component" value="Unassembled WGS sequence"/>
</dbReference>
<evidence type="ECO:0000256" key="3">
    <source>
        <dbReference type="ARBA" id="ARBA00023163"/>
    </source>
</evidence>
<dbReference type="PRINTS" id="PR00032">
    <property type="entry name" value="HTHARAC"/>
</dbReference>
<protein>
    <recommendedName>
        <fullName evidence="4">HTH araC/xylS-type domain-containing protein</fullName>
    </recommendedName>
</protein>
<evidence type="ECO:0000313" key="5">
    <source>
        <dbReference type="EMBL" id="KEQ15108.1"/>
    </source>
</evidence>
<dbReference type="AlphaFoldDB" id="A0A081N9I5"/>
<dbReference type="PANTHER" id="PTHR43130:SF3">
    <property type="entry name" value="HTH-TYPE TRANSCRIPTIONAL REGULATOR RV1931C"/>
    <property type="match status" value="1"/>
</dbReference>
<dbReference type="PROSITE" id="PS00041">
    <property type="entry name" value="HTH_ARAC_FAMILY_1"/>
    <property type="match status" value="1"/>
</dbReference>
<dbReference type="InterPro" id="IPR029062">
    <property type="entry name" value="Class_I_gatase-like"/>
</dbReference>
<dbReference type="InterPro" id="IPR018062">
    <property type="entry name" value="HTH_AraC-typ_CS"/>
</dbReference>
<dbReference type="eggNOG" id="COG4977">
    <property type="taxonomic scope" value="Bacteria"/>
</dbReference>
<reference evidence="5 6" key="1">
    <citation type="submission" date="2014-06" db="EMBL/GenBank/DDBJ databases">
        <title>Whole Genome Sequences of Three Symbiotic Endozoicomonas Bacteria.</title>
        <authorList>
            <person name="Neave M.J."/>
            <person name="Apprill A."/>
            <person name="Voolstra C.R."/>
        </authorList>
    </citation>
    <scope>NUCLEOTIDE SEQUENCE [LARGE SCALE GENOMIC DNA]</scope>
    <source>
        <strain evidence="5 6">DSM 25634</strain>
    </source>
</reference>
<dbReference type="RefSeq" id="WP_034841461.1">
    <property type="nucleotide sequence ID" value="NZ_JOKH01000007.1"/>
</dbReference>
<keyword evidence="1" id="KW-0805">Transcription regulation</keyword>
<feature type="domain" description="HTH araC/xylS-type" evidence="4">
    <location>
        <begin position="222"/>
        <end position="320"/>
    </location>
</feature>
<dbReference type="PANTHER" id="PTHR43130">
    <property type="entry name" value="ARAC-FAMILY TRANSCRIPTIONAL REGULATOR"/>
    <property type="match status" value="1"/>
</dbReference>
<keyword evidence="3" id="KW-0804">Transcription</keyword>
<proteinExistence type="predicted"/>
<dbReference type="InterPro" id="IPR052158">
    <property type="entry name" value="INH-QAR"/>
</dbReference>
<dbReference type="Pfam" id="PF12833">
    <property type="entry name" value="HTH_18"/>
    <property type="match status" value="1"/>
</dbReference>